<reference evidence="1" key="2">
    <citation type="submission" date="2025-08" db="UniProtKB">
        <authorList>
            <consortium name="Ensembl"/>
        </authorList>
    </citation>
    <scope>IDENTIFICATION</scope>
</reference>
<reference evidence="2" key="1">
    <citation type="submission" date="2011-03" db="EMBL/GenBank/DDBJ databases">
        <title>Version 3 of the genome sequence of Otolemur garnettii (Bushbaby).</title>
        <authorList>
            <consortium name="The Broad Institute Genome Sequencing Platform"/>
            <person name="Di Palma F."/>
            <person name="Johnson J."/>
            <person name="Lander E.S."/>
            <person name="Lindblad-Toh K."/>
            <person name="Jaffe D.B."/>
            <person name="Gnerre S."/>
            <person name="MacCallum I."/>
            <person name="Przybylski D."/>
            <person name="Ribeiro F.J."/>
            <person name="Burton J.N."/>
            <person name="Walker B.J."/>
            <person name="Sharpe T."/>
            <person name="Hall G."/>
        </authorList>
    </citation>
    <scope>NUCLEOTIDE SEQUENCE [LARGE SCALE GENOMIC DNA]</scope>
</reference>
<evidence type="ECO:0000313" key="1">
    <source>
        <dbReference type="Ensembl" id="ENSOGAP00000019929.1"/>
    </source>
</evidence>
<protein>
    <submittedName>
        <fullName evidence="1">Uncharacterized protein</fullName>
    </submittedName>
</protein>
<dbReference type="AlphaFoldDB" id="H0XUY7"/>
<organism evidence="1 2">
    <name type="scientific">Otolemur garnettii</name>
    <name type="common">Small-eared galago</name>
    <name type="synonym">Garnett's greater bushbaby</name>
    <dbReference type="NCBI Taxonomy" id="30611"/>
    <lineage>
        <taxon>Eukaryota</taxon>
        <taxon>Metazoa</taxon>
        <taxon>Chordata</taxon>
        <taxon>Craniata</taxon>
        <taxon>Vertebrata</taxon>
        <taxon>Euteleostomi</taxon>
        <taxon>Mammalia</taxon>
        <taxon>Eutheria</taxon>
        <taxon>Euarchontoglires</taxon>
        <taxon>Primates</taxon>
        <taxon>Strepsirrhini</taxon>
        <taxon>Lorisiformes</taxon>
        <taxon>Galagidae</taxon>
        <taxon>Otolemur</taxon>
    </lineage>
</organism>
<dbReference type="InParanoid" id="H0XUY7"/>
<proteinExistence type="predicted"/>
<dbReference type="EMBL" id="AAQR03119152">
    <property type="status" value="NOT_ANNOTATED_CDS"/>
    <property type="molecule type" value="Genomic_DNA"/>
</dbReference>
<accession>H0XUY7</accession>
<dbReference type="Ensembl" id="ENSOGAT00000028621.1">
    <property type="protein sequence ID" value="ENSOGAP00000019929.1"/>
    <property type="gene ID" value="ENSOGAG00000030965.1"/>
</dbReference>
<dbReference type="Proteomes" id="UP000005225">
    <property type="component" value="Unassembled WGS sequence"/>
</dbReference>
<reference evidence="1" key="3">
    <citation type="submission" date="2025-09" db="UniProtKB">
        <authorList>
            <consortium name="Ensembl"/>
        </authorList>
    </citation>
    <scope>IDENTIFICATION</scope>
</reference>
<name>H0XUY7_OTOGA</name>
<dbReference type="HOGENOM" id="CLU_3302137_0_0_1"/>
<keyword evidence="2" id="KW-1185">Reference proteome</keyword>
<evidence type="ECO:0000313" key="2">
    <source>
        <dbReference type="Proteomes" id="UP000005225"/>
    </source>
</evidence>
<sequence length="40" mass="4776">AQELGLPEPLPHPREKRERCREAFKIPLWRDKHRSHFGTG</sequence>